<gene>
    <name evidence="1" type="ORF">SAMN06273570_4189</name>
</gene>
<reference evidence="2" key="1">
    <citation type="submission" date="2017-09" db="EMBL/GenBank/DDBJ databases">
        <authorList>
            <person name="Varghese N."/>
            <person name="Submissions S."/>
        </authorList>
    </citation>
    <scope>NUCLEOTIDE SEQUENCE [LARGE SCALE GENOMIC DNA]</scope>
    <source>
        <strain evidence="2">JKS000234</strain>
    </source>
</reference>
<protein>
    <submittedName>
        <fullName evidence="1">Uncharacterized protein</fullName>
    </submittedName>
</protein>
<dbReference type="OrthoDB" id="6539413at2"/>
<sequence length="102" mass="12079">MQFSLNDNRTINAIITRLTNEDLDIIRKEVERLHSLKSFNPLFSAIADYNPSEFTPQAHDWLDMSDVDFQIMVSEFFWDALTFRVTREYAIGIFLDRDAREE</sequence>
<accession>A0A286C021</accession>
<dbReference type="RefSeq" id="WP_097097504.1">
    <property type="nucleotide sequence ID" value="NZ_OCMY01000001.1"/>
</dbReference>
<proteinExistence type="predicted"/>
<dbReference type="AlphaFoldDB" id="A0A286C021"/>
<organism evidence="1 2">
    <name type="scientific">Candidatus Pantoea floridensis</name>
    <dbReference type="NCBI Taxonomy" id="1938870"/>
    <lineage>
        <taxon>Bacteria</taxon>
        <taxon>Pseudomonadati</taxon>
        <taxon>Pseudomonadota</taxon>
        <taxon>Gammaproteobacteria</taxon>
        <taxon>Enterobacterales</taxon>
        <taxon>Erwiniaceae</taxon>
        <taxon>Pantoea</taxon>
    </lineage>
</organism>
<keyword evidence="2" id="KW-1185">Reference proteome</keyword>
<evidence type="ECO:0000313" key="1">
    <source>
        <dbReference type="EMBL" id="SOD39735.1"/>
    </source>
</evidence>
<dbReference type="Proteomes" id="UP000219271">
    <property type="component" value="Unassembled WGS sequence"/>
</dbReference>
<evidence type="ECO:0000313" key="2">
    <source>
        <dbReference type="Proteomes" id="UP000219271"/>
    </source>
</evidence>
<name>A0A286C021_9GAMM</name>
<dbReference type="EMBL" id="OCMY01000001">
    <property type="protein sequence ID" value="SOD39735.1"/>
    <property type="molecule type" value="Genomic_DNA"/>
</dbReference>